<dbReference type="Proteomes" id="UP001321786">
    <property type="component" value="Chromosome"/>
</dbReference>
<sequence>MSKKNKHYTDEFKVQIVNLIKNGKPQIEVINEYNIARSTVYKWITDYNTTGSFKAKDNKSNEDKELDKLRKENQQLKMENDICPKG</sequence>
<dbReference type="SUPFAM" id="SSF46689">
    <property type="entry name" value="Homeodomain-like"/>
    <property type="match status" value="1"/>
</dbReference>
<dbReference type="EMBL" id="AP028654">
    <property type="protein sequence ID" value="BEP28127.1"/>
    <property type="molecule type" value="Genomic_DNA"/>
</dbReference>
<dbReference type="InterPro" id="IPR051839">
    <property type="entry name" value="RD_transcriptional_regulator"/>
</dbReference>
<organism evidence="1 2">
    <name type="scientific">Helicovermis profundi</name>
    <dbReference type="NCBI Taxonomy" id="3065157"/>
    <lineage>
        <taxon>Bacteria</taxon>
        <taxon>Bacillati</taxon>
        <taxon>Bacillota</taxon>
        <taxon>Clostridia</taxon>
        <taxon>Helicovermis</taxon>
    </lineage>
</organism>
<dbReference type="KEGG" id="hprf:HLPR_04580"/>
<evidence type="ECO:0008006" key="3">
    <source>
        <dbReference type="Google" id="ProtNLM"/>
    </source>
</evidence>
<dbReference type="InterPro" id="IPR002514">
    <property type="entry name" value="Transposase_8"/>
</dbReference>
<dbReference type="GO" id="GO:0004803">
    <property type="term" value="F:transposase activity"/>
    <property type="evidence" value="ECO:0007669"/>
    <property type="project" value="InterPro"/>
</dbReference>
<evidence type="ECO:0000313" key="1">
    <source>
        <dbReference type="EMBL" id="BEP28127.1"/>
    </source>
</evidence>
<name>A0AAU9EC39_9FIRM</name>
<protein>
    <recommendedName>
        <fullName evidence="3">Transposase</fullName>
    </recommendedName>
</protein>
<proteinExistence type="predicted"/>
<evidence type="ECO:0000313" key="2">
    <source>
        <dbReference type="Proteomes" id="UP001321786"/>
    </source>
</evidence>
<dbReference type="InterPro" id="IPR009057">
    <property type="entry name" value="Homeodomain-like_sf"/>
</dbReference>
<dbReference type="Pfam" id="PF01527">
    <property type="entry name" value="HTH_Tnp_1"/>
    <property type="match status" value="1"/>
</dbReference>
<reference evidence="1 2" key="1">
    <citation type="submission" date="2023-08" db="EMBL/GenBank/DDBJ databases">
        <title>Helicovermis profunda gen. nov., sp. nov., a novel mesophilic, fermentative bacterium within the Bacillota from a deep-sea hydrothermal vent chimney.</title>
        <authorList>
            <person name="Miyazaki U."/>
            <person name="Mizutani D."/>
            <person name="Hashimoto Y."/>
            <person name="Tame A."/>
            <person name="Sawayama S."/>
            <person name="Miyazaki J."/>
            <person name="Takai K."/>
            <person name="Nakagawa S."/>
        </authorList>
    </citation>
    <scope>NUCLEOTIDE SEQUENCE [LARGE SCALE GENOMIC DNA]</scope>
    <source>
        <strain evidence="1 2">S502</strain>
    </source>
</reference>
<dbReference type="Gene3D" id="1.10.10.60">
    <property type="entry name" value="Homeodomain-like"/>
    <property type="match status" value="1"/>
</dbReference>
<dbReference type="GO" id="GO:0006313">
    <property type="term" value="P:DNA transposition"/>
    <property type="evidence" value="ECO:0007669"/>
    <property type="project" value="InterPro"/>
</dbReference>
<keyword evidence="2" id="KW-1185">Reference proteome</keyword>
<dbReference type="PANTHER" id="PTHR33215:SF11">
    <property type="entry name" value="BLR1542 PROTEIN"/>
    <property type="match status" value="1"/>
</dbReference>
<dbReference type="AlphaFoldDB" id="A0AAU9EC39"/>
<accession>A0AAU9EC39</accession>
<dbReference type="GO" id="GO:0003677">
    <property type="term" value="F:DNA binding"/>
    <property type="evidence" value="ECO:0007669"/>
    <property type="project" value="InterPro"/>
</dbReference>
<dbReference type="PANTHER" id="PTHR33215">
    <property type="entry name" value="PROTEIN DISTAL ANTENNA"/>
    <property type="match status" value="1"/>
</dbReference>
<gene>
    <name evidence="1" type="ORF">HLPR_04580</name>
</gene>